<reference evidence="1 2" key="1">
    <citation type="submission" date="2021-01" db="EMBL/GenBank/DDBJ databases">
        <title>Genomics of switchgrass bacterial isolates.</title>
        <authorList>
            <person name="Shade A."/>
        </authorList>
    </citation>
    <scope>NUCLEOTIDE SEQUENCE [LARGE SCALE GENOMIC DNA]</scope>
    <source>
        <strain evidence="1 2">PvP111</strain>
    </source>
</reference>
<dbReference type="Pfam" id="PF13289">
    <property type="entry name" value="SIR2_2"/>
    <property type="match status" value="1"/>
</dbReference>
<dbReference type="RefSeq" id="WP_204869100.1">
    <property type="nucleotide sequence ID" value="NZ_JAFBBK010000001.1"/>
</dbReference>
<sequence>MLAMAMHAQPGVYALLLGSGISTSAGIPTGWGVVKSLVSKLAAAEDPDDAQSHALAASDPEAWWSAHADGELGYSSLLAEAAPSASTRQGLLREYFVATDREREEGNKVPGPAHTAVAELAKRGTVRVILTTNFDRLIEQALDAEGVQAQVISRADAVKGMTPLTHAAVTVIKLHGDYTELDTRNTLDELTTYPKEWTELLRQVFTEFGLVISGWSGEWDKALVAALESAPRRYPLYWDSRSSNGPGARQLLTALHGHRMPAETAEQLFSDLAGSIDALDRLAEPQLTTAMAIARLKRYLPNPVLRIDLHDLVMSKVDDVATAVRSLPFRSNVLTVDDLDGHFTELLAATTPLLRLLIAGVYHDDEGAHTRLWVDILQRLLDLRQTFTGPTALLPLQHYPALLALQSMNIVAVERSRDGLFTELLTAPRWADIGRDPSPAFDVLHMGQVLDDGTVLVLPRWNGHRWSYPPSHMLRNDLEAVFADHLPSGEQFRRLMDDVEYRTGFVQHFLRVPDLGMWHANSGEFVGDRNQRRDGSLPAETRFREHIERHGKGVWGTMTATGILTDSEFDSYRAVLKQYVRFG</sequence>
<dbReference type="InterPro" id="IPR029035">
    <property type="entry name" value="DHS-like_NAD/FAD-binding_dom"/>
</dbReference>
<evidence type="ECO:0000313" key="2">
    <source>
        <dbReference type="Proteomes" id="UP000703038"/>
    </source>
</evidence>
<dbReference type="Proteomes" id="UP000703038">
    <property type="component" value="Unassembled WGS sequence"/>
</dbReference>
<dbReference type="Gene3D" id="3.40.50.1220">
    <property type="entry name" value="TPP-binding domain"/>
    <property type="match status" value="1"/>
</dbReference>
<organism evidence="1 2">
    <name type="scientific">Rhodococcoides corynebacterioides</name>
    <dbReference type="NCBI Taxonomy" id="53972"/>
    <lineage>
        <taxon>Bacteria</taxon>
        <taxon>Bacillati</taxon>
        <taxon>Actinomycetota</taxon>
        <taxon>Actinomycetes</taxon>
        <taxon>Mycobacteriales</taxon>
        <taxon>Nocardiaceae</taxon>
        <taxon>Rhodococcoides</taxon>
    </lineage>
</organism>
<keyword evidence="2" id="KW-1185">Reference proteome</keyword>
<dbReference type="EMBL" id="JAFBBK010000001">
    <property type="protein sequence ID" value="MBM7416259.1"/>
    <property type="molecule type" value="Genomic_DNA"/>
</dbReference>
<comment type="caution">
    <text evidence="1">The sequence shown here is derived from an EMBL/GenBank/DDBJ whole genome shotgun (WGS) entry which is preliminary data.</text>
</comment>
<evidence type="ECO:0000313" key="1">
    <source>
        <dbReference type="EMBL" id="MBM7416259.1"/>
    </source>
</evidence>
<accession>A0ABS2KWD1</accession>
<name>A0ABS2KWD1_9NOCA</name>
<dbReference type="SUPFAM" id="SSF52467">
    <property type="entry name" value="DHS-like NAD/FAD-binding domain"/>
    <property type="match status" value="1"/>
</dbReference>
<proteinExistence type="predicted"/>
<protein>
    <submittedName>
        <fullName evidence="1">NAD-dependent SIR2 family protein deacetylase</fullName>
    </submittedName>
</protein>
<gene>
    <name evidence="1" type="ORF">JOE42_002992</name>
</gene>